<dbReference type="EMBL" id="CP036498">
    <property type="protein sequence ID" value="QUS41841.1"/>
    <property type="molecule type" value="Genomic_DNA"/>
</dbReference>
<feature type="region of interest" description="Disordered" evidence="1">
    <location>
        <begin position="37"/>
        <end position="70"/>
    </location>
</feature>
<reference evidence="3 4" key="1">
    <citation type="submission" date="2019-02" db="EMBL/GenBank/DDBJ databases">
        <title>Emended description of the genus Rhodopseudomonas and description of Rhodopseudomonas albus sp. nov., a non-phototrophic, heavy-metal-tolerant bacterium isolated from garden soil.</title>
        <authorList>
            <person name="Bao Z."/>
            <person name="Cao W.W."/>
            <person name="Sato Y."/>
            <person name="Nishizawa T."/>
            <person name="Zhao J."/>
            <person name="Guo Y."/>
            <person name="Ohta H."/>
        </authorList>
    </citation>
    <scope>NUCLEOTIDE SEQUENCE [LARGE SCALE GENOMIC DNA]</scope>
    <source>
        <strain evidence="3 4">SK50-23</strain>
    </source>
</reference>
<evidence type="ECO:0000313" key="3">
    <source>
        <dbReference type="EMBL" id="QUS41841.1"/>
    </source>
</evidence>
<feature type="signal peptide" evidence="2">
    <location>
        <begin position="1"/>
        <end position="23"/>
    </location>
</feature>
<evidence type="ECO:0000256" key="2">
    <source>
        <dbReference type="SAM" id="SignalP"/>
    </source>
</evidence>
<keyword evidence="2" id="KW-0732">Signal</keyword>
<feature type="compositionally biased region" description="Basic residues" evidence="1">
    <location>
        <begin position="57"/>
        <end position="70"/>
    </location>
</feature>
<evidence type="ECO:0000256" key="1">
    <source>
        <dbReference type="SAM" id="MobiDB-lite"/>
    </source>
</evidence>
<gene>
    <name evidence="3" type="ORF">RPMA_25605</name>
</gene>
<feature type="chain" id="PRO_5046012813" evidence="2">
    <location>
        <begin position="24"/>
        <end position="70"/>
    </location>
</feature>
<keyword evidence="4" id="KW-1185">Reference proteome</keyword>
<accession>A0ABX8AEY1</accession>
<protein>
    <submittedName>
        <fullName evidence="3">Uncharacterized protein</fullName>
    </submittedName>
</protein>
<evidence type="ECO:0000313" key="4">
    <source>
        <dbReference type="Proteomes" id="UP000682843"/>
    </source>
</evidence>
<name>A0ABX8AEY1_9BRAD</name>
<sequence>MRIASLVVIVTAFSPVMIVPAKAVPPTVTPSPGYEARLAEQRRAAQARPPAEISKPSRPHRPVVRKRTSK</sequence>
<proteinExistence type="predicted"/>
<dbReference type="Proteomes" id="UP000682843">
    <property type="component" value="Chromosome"/>
</dbReference>
<organism evidence="3 4">
    <name type="scientific">Tardiphaga alba</name>
    <dbReference type="NCBI Taxonomy" id="340268"/>
    <lineage>
        <taxon>Bacteria</taxon>
        <taxon>Pseudomonadati</taxon>
        <taxon>Pseudomonadota</taxon>
        <taxon>Alphaproteobacteria</taxon>
        <taxon>Hyphomicrobiales</taxon>
        <taxon>Nitrobacteraceae</taxon>
        <taxon>Tardiphaga</taxon>
    </lineage>
</organism>